<dbReference type="InParanoid" id="W4K8B6"/>
<feature type="domain" description="AB hydrolase-1" evidence="1">
    <location>
        <begin position="73"/>
        <end position="305"/>
    </location>
</feature>
<dbReference type="InterPro" id="IPR029058">
    <property type="entry name" value="AB_hydrolase_fold"/>
</dbReference>
<dbReference type="HOGENOM" id="CLU_029375_3_2_1"/>
<reference evidence="2 3" key="1">
    <citation type="journal article" date="2012" name="New Phytol.">
        <title>Insight into trade-off between wood decay and parasitism from the genome of a fungal forest pathogen.</title>
        <authorList>
            <person name="Olson A."/>
            <person name="Aerts A."/>
            <person name="Asiegbu F."/>
            <person name="Belbahri L."/>
            <person name="Bouzid O."/>
            <person name="Broberg A."/>
            <person name="Canback B."/>
            <person name="Coutinho P.M."/>
            <person name="Cullen D."/>
            <person name="Dalman K."/>
            <person name="Deflorio G."/>
            <person name="van Diepen L.T."/>
            <person name="Dunand C."/>
            <person name="Duplessis S."/>
            <person name="Durling M."/>
            <person name="Gonthier P."/>
            <person name="Grimwood J."/>
            <person name="Fossdal C.G."/>
            <person name="Hansson D."/>
            <person name="Henrissat B."/>
            <person name="Hietala A."/>
            <person name="Himmelstrand K."/>
            <person name="Hoffmeister D."/>
            <person name="Hogberg N."/>
            <person name="James T.Y."/>
            <person name="Karlsson M."/>
            <person name="Kohler A."/>
            <person name="Kues U."/>
            <person name="Lee Y.H."/>
            <person name="Lin Y.C."/>
            <person name="Lind M."/>
            <person name="Lindquist E."/>
            <person name="Lombard V."/>
            <person name="Lucas S."/>
            <person name="Lunden K."/>
            <person name="Morin E."/>
            <person name="Murat C."/>
            <person name="Park J."/>
            <person name="Raffaello T."/>
            <person name="Rouze P."/>
            <person name="Salamov A."/>
            <person name="Schmutz J."/>
            <person name="Solheim H."/>
            <person name="Stahlberg J."/>
            <person name="Velez H."/>
            <person name="de Vries R.P."/>
            <person name="Wiebenga A."/>
            <person name="Woodward S."/>
            <person name="Yakovlev I."/>
            <person name="Garbelotto M."/>
            <person name="Martin F."/>
            <person name="Grigoriev I.V."/>
            <person name="Stenlid J."/>
        </authorList>
    </citation>
    <scope>NUCLEOTIDE SEQUENCE [LARGE SCALE GENOMIC DNA]</scope>
    <source>
        <strain evidence="2 3">TC 32-1</strain>
    </source>
</reference>
<sequence length="350" mass="37490">MHALKFPFFTDFAVPEKYGLAPFQTANVYIPTADNETLGAWFTLADTFYAARAPTAPPDDATLRAALAAHPTVLFFHGNAATRAFHRRVQHYTTYASRLGANVLALDYRGFGDSSGAPSEAGLALDARAAWDWLVRRGGARAGDVLVVGNSLGTAVAAGLVRELELELELEGAGAQGSRGLVLLAPFASVEALMDTYAVFGLVPLLAPLKTLPYVPVLFKRLLRHRFDTLSKVAGLRTPVLLVHAQDDWDIPHAHSAALFAAMLEPHLPALPLDAAATAATAANAAVYRARADARAALVTRTEVPRLGVMEAFVHGGSDVVFLETRWGGHDTVGLLGGVQEVMRARYDMR</sequence>
<dbReference type="GO" id="GO:0005789">
    <property type="term" value="C:endoplasmic reticulum membrane"/>
    <property type="evidence" value="ECO:0007669"/>
    <property type="project" value="TreeGrafter"/>
</dbReference>
<evidence type="ECO:0000259" key="1">
    <source>
        <dbReference type="Pfam" id="PF12697"/>
    </source>
</evidence>
<dbReference type="AlphaFoldDB" id="W4K8B6"/>
<organism evidence="2 3">
    <name type="scientific">Heterobasidion irregulare (strain TC 32-1)</name>
    <dbReference type="NCBI Taxonomy" id="747525"/>
    <lineage>
        <taxon>Eukaryota</taxon>
        <taxon>Fungi</taxon>
        <taxon>Dikarya</taxon>
        <taxon>Basidiomycota</taxon>
        <taxon>Agaricomycotina</taxon>
        <taxon>Agaricomycetes</taxon>
        <taxon>Russulales</taxon>
        <taxon>Bondarzewiaceae</taxon>
        <taxon>Heterobasidion</taxon>
        <taxon>Heterobasidion annosum species complex</taxon>
    </lineage>
</organism>
<dbReference type="RefSeq" id="XP_009545776.1">
    <property type="nucleotide sequence ID" value="XM_009547481.1"/>
</dbReference>
<dbReference type="SUPFAM" id="SSF53474">
    <property type="entry name" value="alpha/beta-Hydrolases"/>
    <property type="match status" value="1"/>
</dbReference>
<dbReference type="GO" id="GO:0004622">
    <property type="term" value="F:phosphatidylcholine lysophospholipase activity"/>
    <property type="evidence" value="ECO:0007669"/>
    <property type="project" value="TreeGrafter"/>
</dbReference>
<dbReference type="GO" id="GO:0006660">
    <property type="term" value="P:phosphatidylserine catabolic process"/>
    <property type="evidence" value="ECO:0007669"/>
    <property type="project" value="TreeGrafter"/>
</dbReference>
<dbReference type="OrthoDB" id="446723at2759"/>
<dbReference type="Gene3D" id="3.40.50.1820">
    <property type="entry name" value="alpha/beta hydrolase"/>
    <property type="match status" value="1"/>
</dbReference>
<gene>
    <name evidence="2" type="ORF">HETIRDRAFT_33208</name>
</gene>
<name>W4K8B6_HETIT</name>
<dbReference type="KEGG" id="hir:HETIRDRAFT_33208"/>
<dbReference type="EMBL" id="KI925458">
    <property type="protein sequence ID" value="ETW81999.1"/>
    <property type="molecule type" value="Genomic_DNA"/>
</dbReference>
<dbReference type="GO" id="GO:0052651">
    <property type="term" value="P:monoacylglycerol catabolic process"/>
    <property type="evidence" value="ECO:0007669"/>
    <property type="project" value="TreeGrafter"/>
</dbReference>
<dbReference type="eggNOG" id="KOG1552">
    <property type="taxonomic scope" value="Eukaryota"/>
</dbReference>
<dbReference type="Pfam" id="PF12697">
    <property type="entry name" value="Abhydrolase_6"/>
    <property type="match status" value="1"/>
</dbReference>
<dbReference type="InterPro" id="IPR000073">
    <property type="entry name" value="AB_hydrolase_1"/>
</dbReference>
<proteinExistence type="predicted"/>
<evidence type="ECO:0000313" key="3">
    <source>
        <dbReference type="Proteomes" id="UP000030671"/>
    </source>
</evidence>
<evidence type="ECO:0000313" key="2">
    <source>
        <dbReference type="EMBL" id="ETW81999.1"/>
    </source>
</evidence>
<dbReference type="STRING" id="747525.W4K8B6"/>
<accession>W4K8B6</accession>
<dbReference type="PANTHER" id="PTHR12277">
    <property type="entry name" value="ALPHA/BETA HYDROLASE DOMAIN-CONTAINING PROTEIN"/>
    <property type="match status" value="1"/>
</dbReference>
<dbReference type="PANTHER" id="PTHR12277:SF194">
    <property type="entry name" value="FI04476P"/>
    <property type="match status" value="1"/>
</dbReference>
<keyword evidence="2" id="KW-0378">Hydrolase</keyword>
<dbReference type="GO" id="GO:0047372">
    <property type="term" value="F:monoacylglycerol lipase activity"/>
    <property type="evidence" value="ECO:0007669"/>
    <property type="project" value="TreeGrafter"/>
</dbReference>
<protein>
    <submittedName>
        <fullName evidence="2">Alpha/beta hydrolase</fullName>
    </submittedName>
</protein>
<dbReference type="GeneID" id="20671702"/>
<keyword evidence="3" id="KW-1185">Reference proteome</keyword>
<dbReference type="Proteomes" id="UP000030671">
    <property type="component" value="Unassembled WGS sequence"/>
</dbReference>